<evidence type="ECO:0000313" key="1">
    <source>
        <dbReference type="EMBL" id="EHT9941810.1"/>
    </source>
</evidence>
<evidence type="ECO:0000313" key="9">
    <source>
        <dbReference type="Proteomes" id="UP000510650"/>
    </source>
</evidence>
<organism evidence="6 8">
    <name type="scientific">Citrobacter freundii</name>
    <dbReference type="NCBI Taxonomy" id="546"/>
    <lineage>
        <taxon>Bacteria</taxon>
        <taxon>Pseudomonadati</taxon>
        <taxon>Pseudomonadota</taxon>
        <taxon>Gammaproteobacteria</taxon>
        <taxon>Enterobacterales</taxon>
        <taxon>Enterobacteriaceae</taxon>
        <taxon>Citrobacter</taxon>
        <taxon>Citrobacter freundii complex</taxon>
    </lineage>
</organism>
<dbReference type="EMBL" id="ABOSXX010000080">
    <property type="protein sequence ID" value="ELV3683016.1"/>
    <property type="molecule type" value="Genomic_DNA"/>
</dbReference>
<reference evidence="5" key="6">
    <citation type="submission" date="2021-07" db="EMBL/GenBank/DDBJ databases">
        <authorList>
            <consortium name="NCBI Pathogen Detection Project"/>
        </authorList>
    </citation>
    <scope>NUCLEOTIDE SEQUENCE</scope>
    <source>
        <strain evidence="5">91871</strain>
    </source>
</reference>
<evidence type="ECO:0000313" key="2">
    <source>
        <dbReference type="EMBL" id="ELV3683016.1"/>
    </source>
</evidence>
<protein>
    <submittedName>
        <fullName evidence="6">Uncharacterized protein</fullName>
    </submittedName>
</protein>
<geneLocation type="plasmid" evidence="7">
    <name>pRHBSTW-00398_2</name>
</geneLocation>
<dbReference type="Proteomes" id="UP001169574">
    <property type="component" value="Unassembled WGS sequence"/>
</dbReference>
<dbReference type="Proteomes" id="UP000510650">
    <property type="component" value="Plasmid pRHBSTW-00398_2"/>
</dbReference>
<evidence type="ECO:0000313" key="3">
    <source>
        <dbReference type="EMBL" id="EMM7460756.1"/>
    </source>
</evidence>
<gene>
    <name evidence="6" type="ORF">AN672_26565</name>
    <name evidence="7" type="ORF">HV183_24860</name>
    <name evidence="5" type="ORF">KV121_005068</name>
    <name evidence="1" type="ORF">KY227_004978</name>
    <name evidence="3" type="ORF">P7U51_005358</name>
    <name evidence="4" type="ORF">PQQ21_005225</name>
    <name evidence="2" type="ORF">SGX49_005535</name>
</gene>
<keyword evidence="7" id="KW-0614">Plasmid</keyword>
<geneLocation type="plasmid" evidence="9">
    <name>prhbstw-00398_2</name>
</geneLocation>
<reference evidence="3" key="7">
    <citation type="submission" date="2024-02" db="EMBL/GenBank/DDBJ databases">
        <authorList>
            <consortium name="Clinical and Environmental Microbiology Branch: Whole genome sequencing antimicrobial resistance pathogens in the healthcare setting"/>
        </authorList>
    </citation>
    <scope>NUCLEOTIDE SEQUENCE</scope>
    <source>
        <strain evidence="1">2021DK-00049</strain>
        <strain evidence="4">2023GN-00102</strain>
        <strain evidence="2">2023GN-00287</strain>
        <strain evidence="3">Whole organism</strain>
    </source>
</reference>
<name>A0A0P8PR84_CITFR</name>
<reference evidence="8" key="1">
    <citation type="submission" date="2015-09" db="EMBL/GenBank/DDBJ databases">
        <title>Prevalence of NDMs in South Africa.</title>
        <authorList>
            <person name="Osei Sekyere J."/>
            <person name="Govinden U."/>
            <person name="Essack S."/>
            <person name="Haldorsen B."/>
            <person name="Samuelsen O."/>
            <person name="Aasnaes B."/>
            <person name="Sundsfjord A."/>
        </authorList>
    </citation>
    <scope>NUCLEOTIDE SEQUENCE [LARGE SCALE GENOMIC DNA]</scope>
    <source>
        <strain evidence="8">ST62:944112508</strain>
    </source>
</reference>
<proteinExistence type="predicted"/>
<accession>A0A0P8PR84</accession>
<evidence type="ECO:0000313" key="6">
    <source>
        <dbReference type="EMBL" id="KPR47610.1"/>
    </source>
</evidence>
<dbReference type="EMBL" id="ABLGCN030000031">
    <property type="protein sequence ID" value="EMM7460756.1"/>
    <property type="molecule type" value="Genomic_DNA"/>
</dbReference>
<evidence type="ECO:0000313" key="8">
    <source>
        <dbReference type="Proteomes" id="UP000050520"/>
    </source>
</evidence>
<dbReference type="EMBL" id="DAESCB010000031">
    <property type="protein sequence ID" value="HBH7044916.1"/>
    <property type="molecule type" value="Genomic_DNA"/>
</dbReference>
<reference evidence="5" key="3">
    <citation type="journal article" date="2018" name="Genome Biol.">
        <title>SKESA: strategic k-mer extension for scrupulous assemblies.</title>
        <authorList>
            <person name="Souvorov A."/>
            <person name="Agarwala R."/>
            <person name="Lipman D.J."/>
        </authorList>
    </citation>
    <scope>NUCLEOTIDE SEQUENCE</scope>
    <source>
        <strain evidence="5">91871</strain>
    </source>
</reference>
<reference evidence="9" key="4">
    <citation type="submission" date="2020-06" db="EMBL/GenBank/DDBJ databases">
        <title>REHAB project genomes.</title>
        <authorList>
            <person name="Shaw L.P."/>
        </authorList>
    </citation>
    <scope>NUCLEOTIDE SEQUENCE [LARGE SCALE GENOMIC DNA]</scope>
    <source>
        <strain evidence="9">RHBSTW-00398</strain>
        <plasmid evidence="9">prhbstw-00398_2</plasmid>
    </source>
</reference>
<dbReference type="RefSeq" id="WP_009654998.1">
    <property type="nucleotide sequence ID" value="NZ_AP026941.1"/>
</dbReference>
<evidence type="ECO:0000313" key="5">
    <source>
        <dbReference type="EMBL" id="HBH7044916.1"/>
    </source>
</evidence>
<dbReference type="Proteomes" id="UP001279522">
    <property type="component" value="Unassembled WGS sequence"/>
</dbReference>
<dbReference type="AlphaFoldDB" id="A0A0P8PR84"/>
<sequence>MITATELQELSRQVENANIARALAVKELVKETRDRQFSLWALFIGLFRETPARKKLNECELHLNLLLPKCRSIFLQYVVMSSLEEISKSPDCEIYQHLVNCWKEAQIKYNESGRRLKLAENARELLKTAKDECNSASTTEFLDMVTTSKAISILSAIDTSSASSSLKRAMGALKRLADEMPARQSPIDSNLPDDTLDLFVDLTINPVIDILSWLNIEKLDNAEVQCSKALKKLQTLLGQLGAEHDLRTKDYQSQLDTLKRIEQPYIKKVMRHIPENMKFKEPEYLQTIGMNP</sequence>
<reference evidence="6 8" key="2">
    <citation type="journal article" date="2017" name="PLoS ONE">
        <title>Genomic and phenotypic characterisation of fluoroquinolone resistance mechanisms in Enterobacteriaceae in Durban, South Africa.</title>
        <authorList>
            <person name="Osei Sekyere J."/>
            <person name="Amoako D.G."/>
        </authorList>
    </citation>
    <scope>NUCLEOTIDE SEQUENCE [LARGE SCALE GENOMIC DNA]</scope>
    <source>
        <strain evidence="6 8">ST62:944112508</strain>
    </source>
</reference>
<evidence type="ECO:0000313" key="7">
    <source>
        <dbReference type="EMBL" id="QLO16624.1"/>
    </source>
</evidence>
<dbReference type="EMBL" id="LJEB01000181">
    <property type="protein sequence ID" value="KPR47610.1"/>
    <property type="molecule type" value="Genomic_DNA"/>
</dbReference>
<reference evidence="7" key="5">
    <citation type="journal article" date="2021" name="Microb. Genom.">
        <title>A genomic epidemiological study shows that prevalence of antimicrobial resistance in Enterobacterales is associated with the livestock host, as well as antimicrobial usage.</title>
        <authorList>
            <person name="AbuOun M."/>
            <person name="Jones H."/>
            <person name="Stubberfield E."/>
            <person name="Gilson D."/>
            <person name="Shaw L.P."/>
            <person name="Hubbard A.T.M."/>
            <person name="Chau K.K."/>
            <person name="Sebra R."/>
            <person name="Peto T.E.A."/>
            <person name="Crook D.W."/>
            <person name="Read D.S."/>
            <person name="Gweon H.S."/>
            <person name="Walker A.S."/>
            <person name="Stoesser N."/>
            <person name="Smith R.P."/>
            <person name="Anjum M.F."/>
            <person name="On Behalf Of The Rehab Consortium."/>
        </authorList>
    </citation>
    <scope>NUCLEOTIDE SEQUENCE</scope>
    <source>
        <strain evidence="7">RHBSTW-00398</strain>
    </source>
</reference>
<dbReference type="Proteomes" id="UP000050520">
    <property type="component" value="Unassembled WGS sequence"/>
</dbReference>
<dbReference type="EMBL" id="ABKLER030000042">
    <property type="protein sequence ID" value="EMN4147861.1"/>
    <property type="molecule type" value="Genomic_DNA"/>
</dbReference>
<dbReference type="Proteomes" id="UP000885148">
    <property type="component" value="Unassembled WGS sequence"/>
</dbReference>
<evidence type="ECO:0000313" key="4">
    <source>
        <dbReference type="EMBL" id="EMN4147861.1"/>
    </source>
</evidence>
<dbReference type="EMBL" id="ABBJDF010000040">
    <property type="protein sequence ID" value="EHT9941810.1"/>
    <property type="molecule type" value="Genomic_DNA"/>
</dbReference>
<dbReference type="EMBL" id="CP055539">
    <property type="protein sequence ID" value="QLO16624.1"/>
    <property type="molecule type" value="Genomic_DNA"/>
</dbReference>